<dbReference type="EC" id="2.1.1.222" evidence="5"/>
<dbReference type="GO" id="GO:0032259">
    <property type="term" value="P:methylation"/>
    <property type="evidence" value="ECO:0007669"/>
    <property type="project" value="UniProtKB-KW"/>
</dbReference>
<dbReference type="GO" id="GO:0102208">
    <property type="term" value="F:2-polyprenyl-6-hydroxyphenol methylase activity"/>
    <property type="evidence" value="ECO:0007669"/>
    <property type="project" value="UniProtKB-EC"/>
</dbReference>
<evidence type="ECO:0000256" key="5">
    <source>
        <dbReference type="HAMAP-Rule" id="MF_00472"/>
    </source>
</evidence>
<keyword evidence="6" id="KW-0830">Ubiquinone</keyword>
<comment type="caution">
    <text evidence="6">The sequence shown here is derived from an EMBL/GenBank/DDBJ whole genome shotgun (WGS) entry which is preliminary data.</text>
</comment>
<dbReference type="OrthoDB" id="9801538at2"/>
<dbReference type="PANTHER" id="PTHR43464">
    <property type="entry name" value="METHYLTRANSFERASE"/>
    <property type="match status" value="1"/>
</dbReference>
<dbReference type="Proteomes" id="UP000183924">
    <property type="component" value="Unassembled WGS sequence"/>
</dbReference>
<dbReference type="Pfam" id="PF13489">
    <property type="entry name" value="Methyltransf_23"/>
    <property type="match status" value="1"/>
</dbReference>
<evidence type="ECO:0000313" key="6">
    <source>
        <dbReference type="EMBL" id="OIZ94519.1"/>
    </source>
</evidence>
<dbReference type="InterPro" id="IPR029063">
    <property type="entry name" value="SAM-dependent_MTases_sf"/>
</dbReference>
<evidence type="ECO:0000313" key="7">
    <source>
        <dbReference type="Proteomes" id="UP000183924"/>
    </source>
</evidence>
<accession>A0A1J8PAY6</accession>
<dbReference type="EC" id="2.1.1.64" evidence="5"/>
<proteinExistence type="inferred from homology"/>
<dbReference type="HAMAP" id="MF_00472">
    <property type="entry name" value="UbiG"/>
    <property type="match status" value="1"/>
</dbReference>
<keyword evidence="1 5" id="KW-0489">Methyltransferase</keyword>
<comment type="function">
    <text evidence="5">O-methyltransferase that catalyzes the 2 O-methylation steps in the ubiquinone biosynthetic pathway.</text>
</comment>
<organism evidence="6 7">
    <name type="scientific">Candidatus Rickettsiella isopodorum</name>
    <dbReference type="NCBI Taxonomy" id="1225476"/>
    <lineage>
        <taxon>Bacteria</taxon>
        <taxon>Pseudomonadati</taxon>
        <taxon>Pseudomonadota</taxon>
        <taxon>Gammaproteobacteria</taxon>
        <taxon>Legionellales</taxon>
        <taxon>Coxiellaceae</taxon>
        <taxon>Rickettsiella</taxon>
    </lineage>
</organism>
<evidence type="ECO:0000256" key="2">
    <source>
        <dbReference type="ARBA" id="ARBA00022679"/>
    </source>
</evidence>
<feature type="binding site" evidence="5">
    <location>
        <position position="122"/>
    </location>
    <ligand>
        <name>S-adenosyl-L-methionine</name>
        <dbReference type="ChEBI" id="CHEBI:59789"/>
    </ligand>
</feature>
<evidence type="ECO:0000256" key="4">
    <source>
        <dbReference type="ARBA" id="ARBA00022691"/>
    </source>
</evidence>
<dbReference type="EMBL" id="LUKY01000033">
    <property type="protein sequence ID" value="OIZ94519.1"/>
    <property type="molecule type" value="Genomic_DNA"/>
</dbReference>
<dbReference type="NCBIfam" id="TIGR01983">
    <property type="entry name" value="UbiG"/>
    <property type="match status" value="1"/>
</dbReference>
<evidence type="ECO:0000256" key="3">
    <source>
        <dbReference type="ARBA" id="ARBA00022688"/>
    </source>
</evidence>
<comment type="pathway">
    <text evidence="5">Cofactor biosynthesis; ubiquinone biosynthesis.</text>
</comment>
<dbReference type="STRING" id="1225476.A1D18_04545"/>
<dbReference type="RefSeq" id="WP_071663009.1">
    <property type="nucleotide sequence ID" value="NZ_LUKY01000033.1"/>
</dbReference>
<comment type="catalytic activity">
    <reaction evidence="5">
        <text>a 3-demethylubiquinol + S-adenosyl-L-methionine = a ubiquinol + S-adenosyl-L-homocysteine + H(+)</text>
        <dbReference type="Rhea" id="RHEA:44380"/>
        <dbReference type="Rhea" id="RHEA-COMP:9566"/>
        <dbReference type="Rhea" id="RHEA-COMP:10914"/>
        <dbReference type="ChEBI" id="CHEBI:15378"/>
        <dbReference type="ChEBI" id="CHEBI:17976"/>
        <dbReference type="ChEBI" id="CHEBI:57856"/>
        <dbReference type="ChEBI" id="CHEBI:59789"/>
        <dbReference type="ChEBI" id="CHEBI:84422"/>
        <dbReference type="EC" id="2.1.1.64"/>
    </reaction>
</comment>
<dbReference type="GO" id="GO:0061542">
    <property type="term" value="F:3-demethylubiquinol 3-O-methyltransferase activity"/>
    <property type="evidence" value="ECO:0007669"/>
    <property type="project" value="UniProtKB-UniRule"/>
</dbReference>
<comment type="similarity">
    <text evidence="5">Belongs to the methyltransferase superfamily. UbiG/COQ3 family.</text>
</comment>
<dbReference type="CDD" id="cd02440">
    <property type="entry name" value="AdoMet_MTases"/>
    <property type="match status" value="1"/>
</dbReference>
<reference evidence="6 7" key="1">
    <citation type="submission" date="2016-03" db="EMBL/GenBank/DDBJ databases">
        <title>Comparative genomics of Rickettsiella.</title>
        <authorList>
            <person name="Chandler C."/>
            <person name="Wang Y."/>
        </authorList>
    </citation>
    <scope>NUCLEOTIDE SEQUENCE [LARGE SCALE GENOMIC DNA]</scope>
    <source>
        <strain evidence="6 7">RCFS May 2013</strain>
    </source>
</reference>
<dbReference type="InterPro" id="IPR010233">
    <property type="entry name" value="UbiG_MeTrfase"/>
</dbReference>
<dbReference type="FunFam" id="3.40.50.150:FF:000028">
    <property type="entry name" value="Ubiquinone biosynthesis O-methyltransferase"/>
    <property type="match status" value="1"/>
</dbReference>
<comment type="catalytic activity">
    <reaction evidence="5">
        <text>a 3-(all-trans-polyprenyl)benzene-1,2-diol + S-adenosyl-L-methionine = a 2-methoxy-6-(all-trans-polyprenyl)phenol + S-adenosyl-L-homocysteine + H(+)</text>
        <dbReference type="Rhea" id="RHEA:31411"/>
        <dbReference type="Rhea" id="RHEA-COMP:9550"/>
        <dbReference type="Rhea" id="RHEA-COMP:9551"/>
        <dbReference type="ChEBI" id="CHEBI:15378"/>
        <dbReference type="ChEBI" id="CHEBI:57856"/>
        <dbReference type="ChEBI" id="CHEBI:59789"/>
        <dbReference type="ChEBI" id="CHEBI:62729"/>
        <dbReference type="ChEBI" id="CHEBI:62731"/>
        <dbReference type="EC" id="2.1.1.222"/>
    </reaction>
</comment>
<keyword evidence="7" id="KW-1185">Reference proteome</keyword>
<keyword evidence="2 5" id="KW-0808">Transferase</keyword>
<evidence type="ECO:0000256" key="1">
    <source>
        <dbReference type="ARBA" id="ARBA00022603"/>
    </source>
</evidence>
<dbReference type="PANTHER" id="PTHR43464:SF19">
    <property type="entry name" value="UBIQUINONE BIOSYNTHESIS O-METHYLTRANSFERASE, MITOCHONDRIAL"/>
    <property type="match status" value="1"/>
</dbReference>
<keyword evidence="4 5" id="KW-0949">S-adenosyl-L-methionine</keyword>
<dbReference type="Gene3D" id="3.40.50.150">
    <property type="entry name" value="Vaccinia Virus protein VP39"/>
    <property type="match status" value="1"/>
</dbReference>
<dbReference type="AlphaFoldDB" id="A0A1J8PAY6"/>
<dbReference type="SUPFAM" id="SSF53335">
    <property type="entry name" value="S-adenosyl-L-methionine-dependent methyltransferases"/>
    <property type="match status" value="1"/>
</dbReference>
<dbReference type="UniPathway" id="UPA00232"/>
<feature type="binding site" evidence="5">
    <location>
        <position position="57"/>
    </location>
    <ligand>
        <name>S-adenosyl-L-methionine</name>
        <dbReference type="ChEBI" id="CHEBI:59789"/>
    </ligand>
</feature>
<protein>
    <recommendedName>
        <fullName evidence="5">Ubiquinone biosynthesis O-methyltransferase</fullName>
    </recommendedName>
    <alternativeName>
        <fullName evidence="5">2-polyprenyl-6-hydroxyphenol methylase</fullName>
        <ecNumber evidence="5">2.1.1.222</ecNumber>
    </alternativeName>
    <alternativeName>
        <fullName evidence="5">3-demethylubiquinone 3-O-methyltransferase</fullName>
        <ecNumber evidence="5">2.1.1.64</ecNumber>
    </alternativeName>
</protein>
<keyword evidence="3 5" id="KW-0831">Ubiquinone biosynthesis</keyword>
<sequence>MSAINSDSAEIRKFTLMAEQWWDAEGLCKPLHAINPLRLEFIHAQHALQGQKIIDIGCGGGILSEAMAKLGAQVTGIDKSNDLITVAKKHAIENQLSIKYFLTDAESFAKTHSQSFDVVCCMELLEHVPDPCSLIQACSNLAKPGASIFFSTINRNPRAYLFAIIGAEYLLKLLPRGTHDYRKFIRPSELATAARQANLILQKFQGIDYNPLSQHYALGKDIQVNYLAAFRKRS</sequence>
<name>A0A1J8PAY6_9COXI</name>
<feature type="binding site" evidence="5">
    <location>
        <position position="78"/>
    </location>
    <ligand>
        <name>S-adenosyl-L-methionine</name>
        <dbReference type="ChEBI" id="CHEBI:59789"/>
    </ligand>
</feature>
<dbReference type="GO" id="GO:0010420">
    <property type="term" value="F:polyprenyldihydroxybenzoate methyltransferase activity"/>
    <property type="evidence" value="ECO:0007669"/>
    <property type="project" value="InterPro"/>
</dbReference>
<gene>
    <name evidence="5" type="primary">ubiG</name>
    <name evidence="6" type="ORF">A1D18_04545</name>
</gene>
<feature type="binding site" evidence="5">
    <location>
        <position position="38"/>
    </location>
    <ligand>
        <name>S-adenosyl-L-methionine</name>
        <dbReference type="ChEBI" id="CHEBI:59789"/>
    </ligand>
</feature>